<evidence type="ECO:0000313" key="2">
    <source>
        <dbReference type="EMBL" id="MBO8424430.1"/>
    </source>
</evidence>
<feature type="transmembrane region" description="Helical" evidence="1">
    <location>
        <begin position="100"/>
        <end position="126"/>
    </location>
</feature>
<reference evidence="2" key="1">
    <citation type="submission" date="2020-10" db="EMBL/GenBank/DDBJ databases">
        <authorList>
            <person name="Gilroy R."/>
        </authorList>
    </citation>
    <scope>NUCLEOTIDE SEQUENCE</scope>
    <source>
        <strain evidence="2">517</strain>
    </source>
</reference>
<dbReference type="Proteomes" id="UP000727857">
    <property type="component" value="Unassembled WGS sequence"/>
</dbReference>
<gene>
    <name evidence="2" type="ORF">IAB16_05380</name>
</gene>
<evidence type="ECO:0000256" key="1">
    <source>
        <dbReference type="SAM" id="Phobius"/>
    </source>
</evidence>
<organism evidence="2 3">
    <name type="scientific">Candidatus Stercoripulliclostridium pullicola</name>
    <dbReference type="NCBI Taxonomy" id="2840953"/>
    <lineage>
        <taxon>Bacteria</taxon>
        <taxon>Bacillati</taxon>
        <taxon>Bacillota</taxon>
        <taxon>Clostridia</taxon>
        <taxon>Eubacteriales</taxon>
        <taxon>Candidatus Stercoripulliclostridium</taxon>
    </lineage>
</organism>
<comment type="caution">
    <text evidence="2">The sequence shown here is derived from an EMBL/GenBank/DDBJ whole genome shotgun (WGS) entry which is preliminary data.</text>
</comment>
<protein>
    <submittedName>
        <fullName evidence="2">Uncharacterized protein</fullName>
    </submittedName>
</protein>
<accession>A0A940DJ51</accession>
<name>A0A940DJ51_9FIRM</name>
<dbReference type="AlphaFoldDB" id="A0A940DJ51"/>
<sequence length="131" mass="14007">MDKTSLTILEYIVSNAREGQATVFGTEELVSALPEESAEGVSVIPVVKELALNNLIRLKYSDGKNVCVEPLEKGILIVEKEQKRGLSAAIEDRSRSIKGIVTLSLLCGFAGGLAAVLIAVAVYFVVRAFAL</sequence>
<reference evidence="2" key="2">
    <citation type="journal article" date="2021" name="PeerJ">
        <title>Extensive microbial diversity within the chicken gut microbiome revealed by metagenomics and culture.</title>
        <authorList>
            <person name="Gilroy R."/>
            <person name="Ravi A."/>
            <person name="Getino M."/>
            <person name="Pursley I."/>
            <person name="Horton D.L."/>
            <person name="Alikhan N.F."/>
            <person name="Baker D."/>
            <person name="Gharbi K."/>
            <person name="Hall N."/>
            <person name="Watson M."/>
            <person name="Adriaenssens E.M."/>
            <person name="Foster-Nyarko E."/>
            <person name="Jarju S."/>
            <person name="Secka A."/>
            <person name="Antonio M."/>
            <person name="Oren A."/>
            <person name="Chaudhuri R.R."/>
            <person name="La Ragione R."/>
            <person name="Hildebrand F."/>
            <person name="Pallen M.J."/>
        </authorList>
    </citation>
    <scope>NUCLEOTIDE SEQUENCE</scope>
    <source>
        <strain evidence="2">517</strain>
    </source>
</reference>
<dbReference type="EMBL" id="JADINF010000137">
    <property type="protein sequence ID" value="MBO8424430.1"/>
    <property type="molecule type" value="Genomic_DNA"/>
</dbReference>
<proteinExistence type="predicted"/>
<keyword evidence="1" id="KW-0812">Transmembrane</keyword>
<keyword evidence="1" id="KW-1133">Transmembrane helix</keyword>
<evidence type="ECO:0000313" key="3">
    <source>
        <dbReference type="Proteomes" id="UP000727857"/>
    </source>
</evidence>
<keyword evidence="1" id="KW-0472">Membrane</keyword>